<dbReference type="AlphaFoldDB" id="A0A2W0CNR9"/>
<evidence type="ECO:0000313" key="2">
    <source>
        <dbReference type="Proteomes" id="UP000247459"/>
    </source>
</evidence>
<accession>A0A2W0CNR9</accession>
<organism evidence="1 2">
    <name type="scientific">Paenibacillus illinoisensis</name>
    <dbReference type="NCBI Taxonomy" id="59845"/>
    <lineage>
        <taxon>Bacteria</taxon>
        <taxon>Bacillati</taxon>
        <taxon>Bacillota</taxon>
        <taxon>Bacilli</taxon>
        <taxon>Bacillales</taxon>
        <taxon>Paenibacillaceae</taxon>
        <taxon>Paenibacillus</taxon>
    </lineage>
</organism>
<name>A0A2W0CNR9_9BACL</name>
<proteinExistence type="predicted"/>
<dbReference type="Proteomes" id="UP000247459">
    <property type="component" value="Unassembled WGS sequence"/>
</dbReference>
<evidence type="ECO:0000313" key="1">
    <source>
        <dbReference type="EMBL" id="PYY29845.1"/>
    </source>
</evidence>
<dbReference type="OrthoDB" id="2667257at2"/>
<dbReference type="RefSeq" id="WP_110757684.1">
    <property type="nucleotide sequence ID" value="NZ_PRLG01000014.1"/>
</dbReference>
<dbReference type="EMBL" id="PRLG01000014">
    <property type="protein sequence ID" value="PYY29845.1"/>
    <property type="molecule type" value="Genomic_DNA"/>
</dbReference>
<gene>
    <name evidence="1" type="ORF">PIL02S_01762</name>
</gene>
<sequence>MFKWIISLIFIFIFSVEINTNQYIASAKPALALSNVELDRLKLVADFEIFTPSSVDQIYRLEIKEPYPFIPGQSVSEVRLHFFDESGKTYLFGIEEHKAFEYKINRVITTIDVRKQVQPEL</sequence>
<comment type="caution">
    <text evidence="1">The sequence shown here is derived from an EMBL/GenBank/DDBJ whole genome shotgun (WGS) entry which is preliminary data.</text>
</comment>
<protein>
    <submittedName>
        <fullName evidence="1">Uncharacterized protein</fullName>
    </submittedName>
</protein>
<reference evidence="1 2" key="1">
    <citation type="submission" date="2018-01" db="EMBL/GenBank/DDBJ databases">
        <title>Genome sequence of the PGP bacterium Paenibacillus illinoisensis E3.</title>
        <authorList>
            <person name="Rolli E."/>
            <person name="Marasco R."/>
            <person name="Bessem C."/>
            <person name="Michoud G."/>
            <person name="Gaiarsa S."/>
            <person name="Borin S."/>
            <person name="Daffonchio D."/>
        </authorList>
    </citation>
    <scope>NUCLEOTIDE SEQUENCE [LARGE SCALE GENOMIC DNA]</scope>
    <source>
        <strain evidence="1 2">E3</strain>
    </source>
</reference>